<evidence type="ECO:0000259" key="3">
    <source>
        <dbReference type="Pfam" id="PF00501"/>
    </source>
</evidence>
<dbReference type="VEuPathDB" id="FungiDB:AB675_7353"/>
<sequence>MRIYHSEKDITIPQDLNLTQLLNNSKYEPSTIIAQDDFNRTLTIQQLKSTAGRLAAGLTDAFHPRDQSRWAVILPNSVAYLECCHAVLWLGGVFCPINHLLTPHELGNALAICQPEYITVSSDTLPRLQEGITLALTQQSSYAAPQIIIGLGDSTTHPKIESFLANDPLAVPVYPNTRQRLASIHLSSGTTGSSKGVALSHYNYVANVLQMLAHDPARFSPSARSHAAQRERVVSFTPYVHIANTTIPLFLGPLVGMCHFIMAKFELEALCRIVEREKATAMQCTPAIAVAIADTNLCERYDLSSVQRMVVGGLPLPKEIYDRFMSKGQWKTVQLYGMTEAAPYVTWQTVSETLPIRGQLGKILPGMSARLVDADTGKDAAEGEAGELWIKGPNVVAGYVDNPTATAAAFREGGWYNTGDVCTFSPEGYLTVVGRTKELIKSSGFQVAPTELEGYLNGHPLIADVAVGASVDKQRMTEVPTAFVVLKASITDKAAKVRALKEIQRSLDGKVSGYKKLKGGVWEVKSLPRTSTGKFTRKRLGEAKTGLSSFDAVDAEKAKL</sequence>
<dbReference type="InterPro" id="IPR025110">
    <property type="entry name" value="AMP-bd_C"/>
</dbReference>
<dbReference type="GO" id="GO:0019748">
    <property type="term" value="P:secondary metabolic process"/>
    <property type="evidence" value="ECO:0007669"/>
    <property type="project" value="TreeGrafter"/>
</dbReference>
<dbReference type="InterPro" id="IPR020845">
    <property type="entry name" value="AMP-binding_CS"/>
</dbReference>
<feature type="domain" description="AMP-dependent synthetase/ligase" evidence="3">
    <location>
        <begin position="35"/>
        <end position="399"/>
    </location>
</feature>
<dbReference type="PROSITE" id="PS00455">
    <property type="entry name" value="AMP_BINDING"/>
    <property type="match status" value="1"/>
</dbReference>
<dbReference type="PANTHER" id="PTHR24096:SF149">
    <property type="entry name" value="AMP-BINDING DOMAIN-CONTAINING PROTEIN-RELATED"/>
    <property type="match status" value="1"/>
</dbReference>
<dbReference type="InterPro" id="IPR042099">
    <property type="entry name" value="ANL_N_sf"/>
</dbReference>
<feature type="domain" description="AMP-binding enzyme C-terminal" evidence="4">
    <location>
        <begin position="451"/>
        <end position="534"/>
    </location>
</feature>
<comment type="caution">
    <text evidence="5">The sequence shown here is derived from an EMBL/GenBank/DDBJ whole genome shotgun (WGS) entry which is preliminary data.</text>
</comment>
<dbReference type="OrthoDB" id="1898221at2759"/>
<accession>A0A0N0NIX1</accession>
<dbReference type="Proteomes" id="UP000038010">
    <property type="component" value="Unassembled WGS sequence"/>
</dbReference>
<dbReference type="InterPro" id="IPR000873">
    <property type="entry name" value="AMP-dep_synth/lig_dom"/>
</dbReference>
<organism evidence="5 6">
    <name type="scientific">Cyphellophora attinorum</name>
    <dbReference type="NCBI Taxonomy" id="1664694"/>
    <lineage>
        <taxon>Eukaryota</taxon>
        <taxon>Fungi</taxon>
        <taxon>Dikarya</taxon>
        <taxon>Ascomycota</taxon>
        <taxon>Pezizomycotina</taxon>
        <taxon>Eurotiomycetes</taxon>
        <taxon>Chaetothyriomycetidae</taxon>
        <taxon>Chaetothyriales</taxon>
        <taxon>Cyphellophoraceae</taxon>
        <taxon>Cyphellophora</taxon>
    </lineage>
</organism>
<proteinExistence type="inferred from homology"/>
<dbReference type="GO" id="GO:0016405">
    <property type="term" value="F:CoA-ligase activity"/>
    <property type="evidence" value="ECO:0007669"/>
    <property type="project" value="TreeGrafter"/>
</dbReference>
<dbReference type="AlphaFoldDB" id="A0A0N0NIX1"/>
<evidence type="ECO:0000313" key="6">
    <source>
        <dbReference type="Proteomes" id="UP000038010"/>
    </source>
</evidence>
<gene>
    <name evidence="5" type="ORF">AB675_7353</name>
</gene>
<dbReference type="InterPro" id="IPR045851">
    <property type="entry name" value="AMP-bd_C_sf"/>
</dbReference>
<keyword evidence="2 5" id="KW-0436">Ligase</keyword>
<evidence type="ECO:0000256" key="2">
    <source>
        <dbReference type="ARBA" id="ARBA00022598"/>
    </source>
</evidence>
<dbReference type="SUPFAM" id="SSF56801">
    <property type="entry name" value="Acetyl-CoA synthetase-like"/>
    <property type="match status" value="1"/>
</dbReference>
<name>A0A0N0NIX1_9EURO</name>
<protein>
    <submittedName>
        <fullName evidence="5">Putative 4-coumarate--CoA ligase 2</fullName>
    </submittedName>
</protein>
<dbReference type="STRING" id="1664694.A0A0N0NIX1"/>
<keyword evidence="6" id="KW-1185">Reference proteome</keyword>
<dbReference type="RefSeq" id="XP_017996201.1">
    <property type="nucleotide sequence ID" value="XM_018147714.1"/>
</dbReference>
<dbReference type="Gene3D" id="3.30.300.30">
    <property type="match status" value="1"/>
</dbReference>
<evidence type="ECO:0000256" key="1">
    <source>
        <dbReference type="ARBA" id="ARBA00006432"/>
    </source>
</evidence>
<evidence type="ECO:0000259" key="4">
    <source>
        <dbReference type="Pfam" id="PF13193"/>
    </source>
</evidence>
<dbReference type="Pfam" id="PF13193">
    <property type="entry name" value="AMP-binding_C"/>
    <property type="match status" value="1"/>
</dbReference>
<dbReference type="EMBL" id="LFJN01000032">
    <property type="protein sequence ID" value="KPI36238.1"/>
    <property type="molecule type" value="Genomic_DNA"/>
</dbReference>
<dbReference type="Gene3D" id="3.40.50.12780">
    <property type="entry name" value="N-terminal domain of ligase-like"/>
    <property type="match status" value="1"/>
</dbReference>
<dbReference type="PANTHER" id="PTHR24096">
    <property type="entry name" value="LONG-CHAIN-FATTY-ACID--COA LIGASE"/>
    <property type="match status" value="1"/>
</dbReference>
<comment type="similarity">
    <text evidence="1">Belongs to the ATP-dependent AMP-binding enzyme family.</text>
</comment>
<evidence type="ECO:0000313" key="5">
    <source>
        <dbReference type="EMBL" id="KPI36238.1"/>
    </source>
</evidence>
<reference evidence="5 6" key="1">
    <citation type="submission" date="2015-06" db="EMBL/GenBank/DDBJ databases">
        <title>Draft genome of the ant-associated black yeast Phialophora attae CBS 131958.</title>
        <authorList>
            <person name="Moreno L.F."/>
            <person name="Stielow B.J."/>
            <person name="de Hoog S."/>
            <person name="Vicente V.A."/>
            <person name="Weiss V.A."/>
            <person name="de Vries M."/>
            <person name="Cruz L.M."/>
            <person name="Souza E.M."/>
        </authorList>
    </citation>
    <scope>NUCLEOTIDE SEQUENCE [LARGE SCALE GENOMIC DNA]</scope>
    <source>
        <strain evidence="5 6">CBS 131958</strain>
    </source>
</reference>
<dbReference type="Pfam" id="PF00501">
    <property type="entry name" value="AMP-binding"/>
    <property type="match status" value="1"/>
</dbReference>
<dbReference type="GeneID" id="28739594"/>